<sequence length="102" mass="11722">MIQNTEPPLHHKVPQRHENGGQNCAFARYAKGRRSEEIRRELKPQTARHQLERAELEDEEDNDDTSSEKLSLPDGTQADEKVRDIKCSGIVWFTITGTYTSQ</sequence>
<evidence type="ECO:0000313" key="3">
    <source>
        <dbReference type="Proteomes" id="UP000828390"/>
    </source>
</evidence>
<dbReference type="EMBL" id="JAIWYP010000003">
    <property type="protein sequence ID" value="KAH3851517.1"/>
    <property type="molecule type" value="Genomic_DNA"/>
</dbReference>
<evidence type="ECO:0000256" key="1">
    <source>
        <dbReference type="SAM" id="MobiDB-lite"/>
    </source>
</evidence>
<keyword evidence="3" id="KW-1185">Reference proteome</keyword>
<name>A0A9D4L6L1_DREPO</name>
<reference evidence="2" key="2">
    <citation type="submission" date="2020-11" db="EMBL/GenBank/DDBJ databases">
        <authorList>
            <person name="McCartney M.A."/>
            <person name="Auch B."/>
            <person name="Kono T."/>
            <person name="Mallez S."/>
            <person name="Becker A."/>
            <person name="Gohl D.M."/>
            <person name="Silverstein K.A.T."/>
            <person name="Koren S."/>
            <person name="Bechman K.B."/>
            <person name="Herman A."/>
            <person name="Abrahante J.E."/>
            <person name="Garbe J."/>
        </authorList>
    </citation>
    <scope>NUCLEOTIDE SEQUENCE</scope>
    <source>
        <strain evidence="2">Duluth1</strain>
        <tissue evidence="2">Whole animal</tissue>
    </source>
</reference>
<accession>A0A9D4L6L1</accession>
<proteinExistence type="predicted"/>
<evidence type="ECO:0000313" key="2">
    <source>
        <dbReference type="EMBL" id="KAH3851517.1"/>
    </source>
</evidence>
<feature type="region of interest" description="Disordered" evidence="1">
    <location>
        <begin position="1"/>
        <end position="80"/>
    </location>
</feature>
<dbReference type="AlphaFoldDB" id="A0A9D4L6L1"/>
<reference evidence="2" key="1">
    <citation type="journal article" date="2019" name="bioRxiv">
        <title>The Genome of the Zebra Mussel, Dreissena polymorpha: A Resource for Invasive Species Research.</title>
        <authorList>
            <person name="McCartney M.A."/>
            <person name="Auch B."/>
            <person name="Kono T."/>
            <person name="Mallez S."/>
            <person name="Zhang Y."/>
            <person name="Obille A."/>
            <person name="Becker A."/>
            <person name="Abrahante J.E."/>
            <person name="Garbe J."/>
            <person name="Badalamenti J.P."/>
            <person name="Herman A."/>
            <person name="Mangelson H."/>
            <person name="Liachko I."/>
            <person name="Sullivan S."/>
            <person name="Sone E.D."/>
            <person name="Koren S."/>
            <person name="Silverstein K.A.T."/>
            <person name="Beckman K.B."/>
            <person name="Gohl D.M."/>
        </authorList>
    </citation>
    <scope>NUCLEOTIDE SEQUENCE</scope>
    <source>
        <strain evidence="2">Duluth1</strain>
        <tissue evidence="2">Whole animal</tissue>
    </source>
</reference>
<comment type="caution">
    <text evidence="2">The sequence shown here is derived from an EMBL/GenBank/DDBJ whole genome shotgun (WGS) entry which is preliminary data.</text>
</comment>
<gene>
    <name evidence="2" type="ORF">DPMN_093999</name>
</gene>
<dbReference type="Proteomes" id="UP000828390">
    <property type="component" value="Unassembled WGS sequence"/>
</dbReference>
<protein>
    <submittedName>
        <fullName evidence="2">Uncharacterized protein</fullName>
    </submittedName>
</protein>
<organism evidence="2 3">
    <name type="scientific">Dreissena polymorpha</name>
    <name type="common">Zebra mussel</name>
    <name type="synonym">Mytilus polymorpha</name>
    <dbReference type="NCBI Taxonomy" id="45954"/>
    <lineage>
        <taxon>Eukaryota</taxon>
        <taxon>Metazoa</taxon>
        <taxon>Spiralia</taxon>
        <taxon>Lophotrochozoa</taxon>
        <taxon>Mollusca</taxon>
        <taxon>Bivalvia</taxon>
        <taxon>Autobranchia</taxon>
        <taxon>Heteroconchia</taxon>
        <taxon>Euheterodonta</taxon>
        <taxon>Imparidentia</taxon>
        <taxon>Neoheterodontei</taxon>
        <taxon>Myida</taxon>
        <taxon>Dreissenoidea</taxon>
        <taxon>Dreissenidae</taxon>
        <taxon>Dreissena</taxon>
    </lineage>
</organism>
<feature type="compositionally biased region" description="Basic and acidic residues" evidence="1">
    <location>
        <begin position="33"/>
        <end position="54"/>
    </location>
</feature>
<feature type="compositionally biased region" description="Acidic residues" evidence="1">
    <location>
        <begin position="55"/>
        <end position="65"/>
    </location>
</feature>